<dbReference type="GO" id="GO:0072546">
    <property type="term" value="C:EMC complex"/>
    <property type="evidence" value="ECO:0007669"/>
    <property type="project" value="TreeGrafter"/>
</dbReference>
<dbReference type="OMA" id="STHYHTD"/>
<keyword evidence="5 6" id="KW-0472">Membrane</keyword>
<evidence type="ECO:0000256" key="1">
    <source>
        <dbReference type="ARBA" id="ARBA00004127"/>
    </source>
</evidence>
<dbReference type="PANTHER" id="PTHR28144">
    <property type="entry name" value="ER MEMBRANE PROTEIN COMPLEX SUBUNIT 5"/>
    <property type="match status" value="1"/>
</dbReference>
<dbReference type="GeneID" id="8500104"/>
<name>C4XWQ2_CLAL4</name>
<dbReference type="GO" id="GO:0034975">
    <property type="term" value="P:protein folding in endoplasmic reticulum"/>
    <property type="evidence" value="ECO:0007669"/>
    <property type="project" value="TreeGrafter"/>
</dbReference>
<dbReference type="FunCoup" id="C4XWQ2">
    <property type="interactions" value="50"/>
</dbReference>
<dbReference type="Pfam" id="PF10270">
    <property type="entry name" value="MMgT"/>
    <property type="match status" value="1"/>
</dbReference>
<dbReference type="AlphaFoldDB" id="C4XWQ2"/>
<dbReference type="OrthoDB" id="44756at2759"/>
<dbReference type="Proteomes" id="UP000007703">
    <property type="component" value="Unassembled WGS sequence"/>
</dbReference>
<evidence type="ECO:0000256" key="4">
    <source>
        <dbReference type="ARBA" id="ARBA00022989"/>
    </source>
</evidence>
<proteinExistence type="inferred from homology"/>
<dbReference type="EMBL" id="CH408076">
    <property type="protein sequence ID" value="EEQ36252.1"/>
    <property type="molecule type" value="Genomic_DNA"/>
</dbReference>
<reference evidence="7 8" key="1">
    <citation type="journal article" date="2009" name="Nature">
        <title>Evolution of pathogenicity and sexual reproduction in eight Candida genomes.</title>
        <authorList>
            <person name="Butler G."/>
            <person name="Rasmussen M.D."/>
            <person name="Lin M.F."/>
            <person name="Santos M.A."/>
            <person name="Sakthikumar S."/>
            <person name="Munro C.A."/>
            <person name="Rheinbay E."/>
            <person name="Grabherr M."/>
            <person name="Forche A."/>
            <person name="Reedy J.L."/>
            <person name="Agrafioti I."/>
            <person name="Arnaud M.B."/>
            <person name="Bates S."/>
            <person name="Brown A.J."/>
            <person name="Brunke S."/>
            <person name="Costanzo M.C."/>
            <person name="Fitzpatrick D.A."/>
            <person name="de Groot P.W."/>
            <person name="Harris D."/>
            <person name="Hoyer L.L."/>
            <person name="Hube B."/>
            <person name="Klis F.M."/>
            <person name="Kodira C."/>
            <person name="Lennard N."/>
            <person name="Logue M.E."/>
            <person name="Martin R."/>
            <person name="Neiman A.M."/>
            <person name="Nikolaou E."/>
            <person name="Quail M.A."/>
            <person name="Quinn J."/>
            <person name="Santos M.C."/>
            <person name="Schmitzberger F.F."/>
            <person name="Sherlock G."/>
            <person name="Shah P."/>
            <person name="Silverstein K.A."/>
            <person name="Skrzypek M.S."/>
            <person name="Soll D."/>
            <person name="Staggs R."/>
            <person name="Stansfield I."/>
            <person name="Stumpf M.P."/>
            <person name="Sudbery P.E."/>
            <person name="Srikantha T."/>
            <person name="Zeng Q."/>
            <person name="Berman J."/>
            <person name="Berriman M."/>
            <person name="Heitman J."/>
            <person name="Gow N.A."/>
            <person name="Lorenz M.C."/>
            <person name="Birren B.W."/>
            <person name="Kellis M."/>
            <person name="Cuomo C.A."/>
        </authorList>
    </citation>
    <scope>NUCLEOTIDE SEQUENCE [LARGE SCALE GENOMIC DNA]</scope>
    <source>
        <strain evidence="7 8">ATCC 42720</strain>
    </source>
</reference>
<feature type="transmembrane region" description="Helical" evidence="6">
    <location>
        <begin position="51"/>
        <end position="71"/>
    </location>
</feature>
<evidence type="ECO:0000256" key="3">
    <source>
        <dbReference type="ARBA" id="ARBA00022692"/>
    </source>
</evidence>
<keyword evidence="4 6" id="KW-1133">Transmembrane helix</keyword>
<evidence type="ECO:0000256" key="5">
    <source>
        <dbReference type="ARBA" id="ARBA00023136"/>
    </source>
</evidence>
<protein>
    <recommendedName>
        <fullName evidence="9">ER membrane protein complex subunit</fullName>
    </recommendedName>
</protein>
<gene>
    <name evidence="7" type="ORF">CLUG_00375</name>
</gene>
<dbReference type="STRING" id="306902.C4XWQ2"/>
<dbReference type="KEGG" id="clu:CLUG_00375"/>
<sequence>MNAYLTLITFIFSSNMNFLYLIGGLLVLHAGYSSYEHHQILKHASGIPRDIIGELFVGLIIINFGAFQSIANSSRYGLTHDKIVTSSKPFLRPIEMSEAMQSVNSLGITEFEEYDSRIDFLDVVEKRRQHREWAK</sequence>
<comment type="similarity">
    <text evidence="2">Belongs to the membrane magnesium transporter (TC 1.A.67) family.</text>
</comment>
<accession>C4XWQ2</accession>
<evidence type="ECO:0000256" key="6">
    <source>
        <dbReference type="SAM" id="Phobius"/>
    </source>
</evidence>
<dbReference type="InterPro" id="IPR053279">
    <property type="entry name" value="EMC_subunit"/>
</dbReference>
<keyword evidence="3 6" id="KW-0812">Transmembrane</keyword>
<comment type="subcellular location">
    <subcellularLocation>
        <location evidence="1">Endomembrane system</location>
        <topology evidence="1">Multi-pass membrane protein</topology>
    </subcellularLocation>
</comment>
<dbReference type="HOGENOM" id="CLU_132206_1_1_1"/>
<dbReference type="InParanoid" id="C4XWQ2"/>
<organism evidence="7 8">
    <name type="scientific">Clavispora lusitaniae (strain ATCC 42720)</name>
    <name type="common">Yeast</name>
    <name type="synonym">Candida lusitaniae</name>
    <dbReference type="NCBI Taxonomy" id="306902"/>
    <lineage>
        <taxon>Eukaryota</taxon>
        <taxon>Fungi</taxon>
        <taxon>Dikarya</taxon>
        <taxon>Ascomycota</taxon>
        <taxon>Saccharomycotina</taxon>
        <taxon>Pichiomycetes</taxon>
        <taxon>Metschnikowiaceae</taxon>
        <taxon>Clavispora</taxon>
    </lineage>
</organism>
<evidence type="ECO:0008006" key="9">
    <source>
        <dbReference type="Google" id="ProtNLM"/>
    </source>
</evidence>
<evidence type="ECO:0000313" key="8">
    <source>
        <dbReference type="Proteomes" id="UP000007703"/>
    </source>
</evidence>
<feature type="transmembrane region" description="Helical" evidence="6">
    <location>
        <begin position="6"/>
        <end position="30"/>
    </location>
</feature>
<evidence type="ECO:0000313" key="7">
    <source>
        <dbReference type="EMBL" id="EEQ36252.1"/>
    </source>
</evidence>
<dbReference type="VEuPathDB" id="FungiDB:CLUG_00375"/>
<dbReference type="InterPro" id="IPR018937">
    <property type="entry name" value="MMgT"/>
</dbReference>
<dbReference type="PANTHER" id="PTHR28144:SF1">
    <property type="entry name" value="ER MEMBRANE PROTEIN COMPLEX SUBUNIT 5"/>
    <property type="match status" value="1"/>
</dbReference>
<evidence type="ECO:0000256" key="2">
    <source>
        <dbReference type="ARBA" id="ARBA00006109"/>
    </source>
</evidence>